<dbReference type="SUPFAM" id="SSF56524">
    <property type="entry name" value="Oxidoreductase molybdopterin-binding domain"/>
    <property type="match status" value="1"/>
</dbReference>
<name>A0A383A5M2_9ZZZZ</name>
<gene>
    <name evidence="2" type="ORF">METZ01_LOCUS455369</name>
</gene>
<feature type="domain" description="Oxidoreductase molybdopterin-binding" evidence="1">
    <location>
        <begin position="22"/>
        <end position="127"/>
    </location>
</feature>
<dbReference type="InterPro" id="IPR036374">
    <property type="entry name" value="OxRdtase_Mopterin-bd_sf"/>
</dbReference>
<reference evidence="2" key="1">
    <citation type="submission" date="2018-05" db="EMBL/GenBank/DDBJ databases">
        <authorList>
            <person name="Lanie J.A."/>
            <person name="Ng W.-L."/>
            <person name="Kazmierczak K.M."/>
            <person name="Andrzejewski T.M."/>
            <person name="Davidsen T.M."/>
            <person name="Wayne K.J."/>
            <person name="Tettelin H."/>
            <person name="Glass J.I."/>
            <person name="Rusch D."/>
            <person name="Podicherti R."/>
            <person name="Tsui H.-C.T."/>
            <person name="Winkler M.E."/>
        </authorList>
    </citation>
    <scope>NUCLEOTIDE SEQUENCE</scope>
</reference>
<accession>A0A383A5M2</accession>
<dbReference type="PANTHER" id="PTHR43032">
    <property type="entry name" value="PROTEIN-METHIONINE-SULFOXIDE REDUCTASE"/>
    <property type="match status" value="1"/>
</dbReference>
<evidence type="ECO:0000259" key="1">
    <source>
        <dbReference type="Pfam" id="PF00174"/>
    </source>
</evidence>
<organism evidence="2">
    <name type="scientific">marine metagenome</name>
    <dbReference type="NCBI Taxonomy" id="408172"/>
    <lineage>
        <taxon>unclassified sequences</taxon>
        <taxon>metagenomes</taxon>
        <taxon>ecological metagenomes</taxon>
    </lineage>
</organism>
<evidence type="ECO:0000313" key="2">
    <source>
        <dbReference type="EMBL" id="SVE02515.1"/>
    </source>
</evidence>
<sequence>MSDTGDQVLDHLPVFSDVTPESRWERLRVQGLVERPLELDQESLLALAQQGIAEDFHCVEGWVVPDQKWEGVPVSTLLGLARPLPEAKLLIFSSGSYNVSLSMEEVESSSVIIALRLNGEALPQEHG</sequence>
<protein>
    <recommendedName>
        <fullName evidence="1">Oxidoreductase molybdopterin-binding domain-containing protein</fullName>
    </recommendedName>
</protein>
<dbReference type="AlphaFoldDB" id="A0A383A5M2"/>
<dbReference type="Gene3D" id="3.90.420.10">
    <property type="entry name" value="Oxidoreductase, molybdopterin-binding domain"/>
    <property type="match status" value="1"/>
</dbReference>
<feature type="non-terminal residue" evidence="2">
    <location>
        <position position="127"/>
    </location>
</feature>
<dbReference type="EMBL" id="UINC01189017">
    <property type="protein sequence ID" value="SVE02515.1"/>
    <property type="molecule type" value="Genomic_DNA"/>
</dbReference>
<dbReference type="Pfam" id="PF00174">
    <property type="entry name" value="Oxidored_molyb"/>
    <property type="match status" value="1"/>
</dbReference>
<proteinExistence type="predicted"/>
<dbReference type="PANTHER" id="PTHR43032:SF4">
    <property type="entry name" value="OXIDOREDUCTASE MOLYBDOPTERIN-BINDING DOMAIN-CONTAINING PROTEIN"/>
    <property type="match status" value="1"/>
</dbReference>
<dbReference type="InterPro" id="IPR000572">
    <property type="entry name" value="OxRdtase_Mopterin-bd_dom"/>
</dbReference>